<evidence type="ECO:0000256" key="2">
    <source>
        <dbReference type="SAM" id="Phobius"/>
    </source>
</evidence>
<sequence length="85" mass="10259">MWRWQTLSFRKVAYSIIGVYILITCYTGFHLITRKLQNDFKEKILQERIKSLSEIADDPDWNPWGEEFESEQQPRLHHDPPALWP</sequence>
<evidence type="ECO:0000313" key="3">
    <source>
        <dbReference type="EMBL" id="CAL1531343.1"/>
    </source>
</evidence>
<organism evidence="3 4">
    <name type="scientific">Lymnaea stagnalis</name>
    <name type="common">Great pond snail</name>
    <name type="synonym">Helix stagnalis</name>
    <dbReference type="NCBI Taxonomy" id="6523"/>
    <lineage>
        <taxon>Eukaryota</taxon>
        <taxon>Metazoa</taxon>
        <taxon>Spiralia</taxon>
        <taxon>Lophotrochozoa</taxon>
        <taxon>Mollusca</taxon>
        <taxon>Gastropoda</taxon>
        <taxon>Heterobranchia</taxon>
        <taxon>Euthyneura</taxon>
        <taxon>Panpulmonata</taxon>
        <taxon>Hygrophila</taxon>
        <taxon>Lymnaeoidea</taxon>
        <taxon>Lymnaeidae</taxon>
        <taxon>Lymnaea</taxon>
    </lineage>
</organism>
<dbReference type="Proteomes" id="UP001497497">
    <property type="component" value="Unassembled WGS sequence"/>
</dbReference>
<dbReference type="AlphaFoldDB" id="A0AAV2HD43"/>
<feature type="transmembrane region" description="Helical" evidence="2">
    <location>
        <begin position="12"/>
        <end position="33"/>
    </location>
</feature>
<comment type="caution">
    <text evidence="3">The sequence shown here is derived from an EMBL/GenBank/DDBJ whole genome shotgun (WGS) entry which is preliminary data.</text>
</comment>
<keyword evidence="2" id="KW-0472">Membrane</keyword>
<keyword evidence="4" id="KW-1185">Reference proteome</keyword>
<evidence type="ECO:0000256" key="1">
    <source>
        <dbReference type="SAM" id="MobiDB-lite"/>
    </source>
</evidence>
<feature type="compositionally biased region" description="Acidic residues" evidence="1">
    <location>
        <begin position="56"/>
        <end position="70"/>
    </location>
</feature>
<protein>
    <submittedName>
        <fullName evidence="3">Uncharacterized protein</fullName>
    </submittedName>
</protein>
<name>A0AAV2HD43_LYMST</name>
<feature type="region of interest" description="Disordered" evidence="1">
    <location>
        <begin position="56"/>
        <end position="85"/>
    </location>
</feature>
<dbReference type="EMBL" id="CAXITT010000086">
    <property type="protein sequence ID" value="CAL1531343.1"/>
    <property type="molecule type" value="Genomic_DNA"/>
</dbReference>
<feature type="compositionally biased region" description="Basic and acidic residues" evidence="1">
    <location>
        <begin position="72"/>
        <end position="85"/>
    </location>
</feature>
<reference evidence="3 4" key="1">
    <citation type="submission" date="2024-04" db="EMBL/GenBank/DDBJ databases">
        <authorList>
            <consortium name="Genoscope - CEA"/>
            <person name="William W."/>
        </authorList>
    </citation>
    <scope>NUCLEOTIDE SEQUENCE [LARGE SCALE GENOMIC DNA]</scope>
</reference>
<feature type="non-terminal residue" evidence="3">
    <location>
        <position position="85"/>
    </location>
</feature>
<keyword evidence="2" id="KW-0812">Transmembrane</keyword>
<accession>A0AAV2HD43</accession>
<evidence type="ECO:0000313" key="4">
    <source>
        <dbReference type="Proteomes" id="UP001497497"/>
    </source>
</evidence>
<gene>
    <name evidence="3" type="ORF">GSLYS_00005438001</name>
</gene>
<proteinExistence type="predicted"/>
<keyword evidence="2" id="KW-1133">Transmembrane helix</keyword>